<dbReference type="Proteomes" id="UP000678237">
    <property type="component" value="Unassembled WGS sequence"/>
</dbReference>
<accession>A0A7J4JJQ3</accession>
<evidence type="ECO:0000256" key="7">
    <source>
        <dbReference type="HAMAP-Rule" id="MF_01402"/>
    </source>
</evidence>
<comment type="caution">
    <text evidence="9">The sequence shown here is derived from an EMBL/GenBank/DDBJ whole genome shotgun (WGS) entry which is preliminary data.</text>
</comment>
<comment type="function">
    <text evidence="2 7">Catalyzes the interconversion of 2-phosphoglycerate and 3-phosphoglycerate.</text>
</comment>
<dbReference type="UniPathway" id="UPA00109">
    <property type="reaction ID" value="UER00186"/>
</dbReference>
<dbReference type="InterPro" id="IPR017850">
    <property type="entry name" value="Alkaline_phosphatase_core_sf"/>
</dbReference>
<dbReference type="InterPro" id="IPR006124">
    <property type="entry name" value="Metalloenzyme"/>
</dbReference>
<dbReference type="PANTHER" id="PTHR31209">
    <property type="entry name" value="COFACTOR-INDEPENDENT PHOSPHOGLYCERATE MUTASE"/>
    <property type="match status" value="1"/>
</dbReference>
<organism evidence="9 11">
    <name type="scientific">Candidatus Iainarchaeum sp</name>
    <dbReference type="NCBI Taxonomy" id="3101447"/>
    <lineage>
        <taxon>Archaea</taxon>
        <taxon>Candidatus Iainarchaeota</taxon>
        <taxon>Candidatus Iainarchaeia</taxon>
        <taxon>Candidatus Iainarchaeales</taxon>
        <taxon>Candidatus Iainarchaeaceae</taxon>
        <taxon>Candidatus Iainarchaeum</taxon>
    </lineage>
</organism>
<gene>
    <name evidence="7" type="primary">apgM</name>
    <name evidence="9" type="ORF">HA252_05525</name>
    <name evidence="10" type="ORF">J4203_01485</name>
</gene>
<dbReference type="GO" id="GO:0004619">
    <property type="term" value="F:phosphoglycerate mutase activity"/>
    <property type="evidence" value="ECO:0007669"/>
    <property type="project" value="UniProtKB-UniRule"/>
</dbReference>
<dbReference type="GO" id="GO:0006096">
    <property type="term" value="P:glycolytic process"/>
    <property type="evidence" value="ECO:0007669"/>
    <property type="project" value="UniProtKB-UniRule"/>
</dbReference>
<sequence length="408" mass="43452">MNASKALLVSLDGLGDRLIPELKGKTPLEAAKKPNLDRLAREGITGLMNTVAVGVRPGSDTSHLCMLGYDPKEYYTGRGPIEAAGVGIFTQAGDVALRGNFGTVDEKWIIKDRRAGRILDVSELCKALDGLEINGVTFNVKAGTGHRAAVVMRGKGLSSQVSEADPHVADAKVAAVKALDGSREAAFTAQVLNAFMEKSHAVLKAHPLNLERVKGRKLPANFLLLRGAGMVPRLPSFQEKWGLKGAGIAGGGLYKGIIRLLDMELIAVKGATGLPDTDVKAKFAAAREALKTHDFVFVHVKATDIFGEDGNWKAKKEFIEKVDKGLAEVMGLKEVFIAITADHSTACCFKAHTADPVPLVIRGNGVRVDDVKSYGERACAKGGLGRITGLQLLPLLVDLMGRARLYGA</sequence>
<proteinExistence type="inferred from homology"/>
<dbReference type="EC" id="5.4.2.12" evidence="7"/>
<dbReference type="Pfam" id="PF01676">
    <property type="entry name" value="Metalloenzyme"/>
    <property type="match status" value="1"/>
</dbReference>
<evidence type="ECO:0000259" key="8">
    <source>
        <dbReference type="Pfam" id="PF01676"/>
    </source>
</evidence>
<dbReference type="Proteomes" id="UP000564964">
    <property type="component" value="Unassembled WGS sequence"/>
</dbReference>
<comment type="similarity">
    <text evidence="4 7">Belongs to the BPG-independent phosphoglycerate mutase family. A-PGAM subfamily.</text>
</comment>
<dbReference type="InterPro" id="IPR004456">
    <property type="entry name" value="Pglycerate_mutase_ApgM"/>
</dbReference>
<keyword evidence="5 7" id="KW-0324">Glycolysis</keyword>
<comment type="pathway">
    <text evidence="3 7">Carbohydrate degradation; glycolysis; pyruvate from D-glyceraldehyde 3-phosphate: step 3/5.</text>
</comment>
<dbReference type="InterPro" id="IPR023665">
    <property type="entry name" value="ApgAM_prokaryotes"/>
</dbReference>
<reference evidence="10" key="3">
    <citation type="submission" date="2021-05" db="EMBL/GenBank/DDBJ databases">
        <title>Protein family content uncovers lineage relationships and bacterial pathway maintenance mechanisms in DPANN archaea.</title>
        <authorList>
            <person name="Castelle C.J."/>
            <person name="Meheust R."/>
            <person name="Jaffe A.L."/>
            <person name="Seitz K."/>
            <person name="Gong X."/>
            <person name="Baker B.J."/>
            <person name="Banfield J.F."/>
        </authorList>
    </citation>
    <scope>NUCLEOTIDE SEQUENCE</scope>
    <source>
        <strain evidence="10">RIFCSPLOWO2_01_FULL_58_19</strain>
    </source>
</reference>
<feature type="domain" description="Metalloenzyme" evidence="8">
    <location>
        <begin position="5"/>
        <end position="397"/>
    </location>
</feature>
<evidence type="ECO:0000313" key="11">
    <source>
        <dbReference type="Proteomes" id="UP000564964"/>
    </source>
</evidence>
<dbReference type="Pfam" id="PF10143">
    <property type="entry name" value="PhosphMutase"/>
    <property type="match status" value="1"/>
</dbReference>
<dbReference type="SUPFAM" id="SSF53649">
    <property type="entry name" value="Alkaline phosphatase-like"/>
    <property type="match status" value="1"/>
</dbReference>
<dbReference type="EMBL" id="JAGVWE010000002">
    <property type="protein sequence ID" value="MBS3062521.1"/>
    <property type="molecule type" value="Genomic_DNA"/>
</dbReference>
<evidence type="ECO:0000256" key="4">
    <source>
        <dbReference type="ARBA" id="ARBA00005524"/>
    </source>
</evidence>
<dbReference type="Gene3D" id="3.40.720.10">
    <property type="entry name" value="Alkaline Phosphatase, subunit A"/>
    <property type="match status" value="1"/>
</dbReference>
<evidence type="ECO:0000256" key="1">
    <source>
        <dbReference type="ARBA" id="ARBA00000370"/>
    </source>
</evidence>
<evidence type="ECO:0000313" key="9">
    <source>
        <dbReference type="EMBL" id="HIH16839.1"/>
    </source>
</evidence>
<dbReference type="NCBIfam" id="TIGR00306">
    <property type="entry name" value="apgM"/>
    <property type="match status" value="1"/>
</dbReference>
<dbReference type="Gene3D" id="3.30.70.2130">
    <property type="entry name" value="Metalloenzyme domain"/>
    <property type="match status" value="1"/>
</dbReference>
<dbReference type="GO" id="GO:0046872">
    <property type="term" value="F:metal ion binding"/>
    <property type="evidence" value="ECO:0007669"/>
    <property type="project" value="InterPro"/>
</dbReference>
<comment type="catalytic activity">
    <reaction evidence="1 7">
        <text>(2R)-2-phosphoglycerate = (2R)-3-phosphoglycerate</text>
        <dbReference type="Rhea" id="RHEA:15901"/>
        <dbReference type="ChEBI" id="CHEBI:58272"/>
        <dbReference type="ChEBI" id="CHEBI:58289"/>
        <dbReference type="EC" id="5.4.2.12"/>
    </reaction>
</comment>
<evidence type="ECO:0000256" key="2">
    <source>
        <dbReference type="ARBA" id="ARBA00002315"/>
    </source>
</evidence>
<dbReference type="EMBL" id="DUGH01000129">
    <property type="protein sequence ID" value="HIH16839.1"/>
    <property type="molecule type" value="Genomic_DNA"/>
</dbReference>
<dbReference type="CDD" id="cd16011">
    <property type="entry name" value="iPGM_like"/>
    <property type="match status" value="1"/>
</dbReference>
<keyword evidence="6 7" id="KW-0413">Isomerase</keyword>
<dbReference type="AlphaFoldDB" id="A0A7J4JJQ3"/>
<evidence type="ECO:0000256" key="3">
    <source>
        <dbReference type="ARBA" id="ARBA00004798"/>
    </source>
</evidence>
<dbReference type="PANTHER" id="PTHR31209:SF0">
    <property type="entry name" value="METALLOENZYME DOMAIN-CONTAINING PROTEIN"/>
    <property type="match status" value="1"/>
</dbReference>
<evidence type="ECO:0000313" key="10">
    <source>
        <dbReference type="EMBL" id="MBS3062521.1"/>
    </source>
</evidence>
<protein>
    <recommendedName>
        <fullName evidence="7">2,3-bisphosphoglycerate-independent phosphoglycerate mutase</fullName>
        <shortName evidence="7">BPG-independent PGAM</shortName>
        <shortName evidence="7">Phosphoglyceromutase</shortName>
        <shortName evidence="7">aPGAM</shortName>
        <ecNumber evidence="7">5.4.2.12</ecNumber>
    </recommendedName>
</protein>
<evidence type="ECO:0000256" key="5">
    <source>
        <dbReference type="ARBA" id="ARBA00023152"/>
    </source>
</evidence>
<reference evidence="11" key="1">
    <citation type="journal article" date="2020" name="bioRxiv">
        <title>A rank-normalized archaeal taxonomy based on genome phylogeny resolves widespread incomplete and uneven classifications.</title>
        <authorList>
            <person name="Rinke C."/>
            <person name="Chuvochina M."/>
            <person name="Mussig A.J."/>
            <person name="Chaumeil P.-A."/>
            <person name="Waite D.W."/>
            <person name="Whitman W.B."/>
            <person name="Parks D.H."/>
            <person name="Hugenholtz P."/>
        </authorList>
    </citation>
    <scope>NUCLEOTIDE SEQUENCE [LARGE SCALE GENOMIC DNA]</scope>
</reference>
<evidence type="ECO:0000256" key="6">
    <source>
        <dbReference type="ARBA" id="ARBA00023235"/>
    </source>
</evidence>
<dbReference type="HAMAP" id="MF_01402_A">
    <property type="entry name" value="ApgM_A"/>
    <property type="match status" value="1"/>
</dbReference>
<name>A0A7J4JJQ3_9ARCH</name>
<dbReference type="InterPro" id="IPR042253">
    <property type="entry name" value="Pglycerate_mutase_ApgM_sf"/>
</dbReference>
<dbReference type="NCBIfam" id="NF003104">
    <property type="entry name" value="PRK04024.1"/>
    <property type="match status" value="1"/>
</dbReference>
<reference evidence="10" key="2">
    <citation type="submission" date="2021-03" db="EMBL/GenBank/DDBJ databases">
        <authorList>
            <person name="Jaffe A."/>
        </authorList>
    </citation>
    <scope>NUCLEOTIDE SEQUENCE</scope>
    <source>
        <strain evidence="10">RIFCSPLOWO2_01_FULL_58_19</strain>
    </source>
</reference>
<dbReference type="PIRSF" id="PIRSF006392">
    <property type="entry name" value="IPGAM_arch"/>
    <property type="match status" value="1"/>
</dbReference>